<evidence type="ECO:0000256" key="1">
    <source>
        <dbReference type="SAM" id="MobiDB-lite"/>
    </source>
</evidence>
<sequence length="91" mass="10503">MSVRTRPDVPLSTPTTTPDAPRRSPAPAEARSAERFLRRAPETTDAKEAKETRRRRRDLVRARRRRTALRALEERDLAYQRALVRSGVPVR</sequence>
<keyword evidence="3" id="KW-1185">Reference proteome</keyword>
<gene>
    <name evidence="2" type="ORF">JOF43_002597</name>
</gene>
<protein>
    <submittedName>
        <fullName evidence="2">Uncharacterized protein</fullName>
    </submittedName>
</protein>
<reference evidence="2 3" key="1">
    <citation type="submission" date="2021-03" db="EMBL/GenBank/DDBJ databases">
        <title>Sequencing the genomes of 1000 actinobacteria strains.</title>
        <authorList>
            <person name="Klenk H.-P."/>
        </authorList>
    </citation>
    <scope>NUCLEOTIDE SEQUENCE [LARGE SCALE GENOMIC DNA]</scope>
    <source>
        <strain evidence="2 3">DSM 14566</strain>
    </source>
</reference>
<evidence type="ECO:0000313" key="2">
    <source>
        <dbReference type="EMBL" id="MBP2382640.1"/>
    </source>
</evidence>
<evidence type="ECO:0000313" key="3">
    <source>
        <dbReference type="Proteomes" id="UP001519290"/>
    </source>
</evidence>
<feature type="compositionally biased region" description="Basic residues" evidence="1">
    <location>
        <begin position="52"/>
        <end position="61"/>
    </location>
</feature>
<dbReference type="EMBL" id="JAGIOD010000001">
    <property type="protein sequence ID" value="MBP2382640.1"/>
    <property type="molecule type" value="Genomic_DNA"/>
</dbReference>
<feature type="compositionally biased region" description="Basic and acidic residues" evidence="1">
    <location>
        <begin position="31"/>
        <end position="51"/>
    </location>
</feature>
<feature type="compositionally biased region" description="Low complexity" evidence="1">
    <location>
        <begin position="12"/>
        <end position="30"/>
    </location>
</feature>
<proteinExistence type="predicted"/>
<comment type="caution">
    <text evidence="2">The sequence shown here is derived from an EMBL/GenBank/DDBJ whole genome shotgun (WGS) entry which is preliminary data.</text>
</comment>
<organism evidence="2 3">
    <name type="scientific">Brachybacterium sacelli</name>
    <dbReference type="NCBI Taxonomy" id="173364"/>
    <lineage>
        <taxon>Bacteria</taxon>
        <taxon>Bacillati</taxon>
        <taxon>Actinomycetota</taxon>
        <taxon>Actinomycetes</taxon>
        <taxon>Micrococcales</taxon>
        <taxon>Dermabacteraceae</taxon>
        <taxon>Brachybacterium</taxon>
    </lineage>
</organism>
<feature type="region of interest" description="Disordered" evidence="1">
    <location>
        <begin position="1"/>
        <end position="61"/>
    </location>
</feature>
<dbReference type="RefSeq" id="WP_209902603.1">
    <property type="nucleotide sequence ID" value="NZ_BAAAJW010000007.1"/>
</dbReference>
<name>A0ABS4X2F6_9MICO</name>
<dbReference type="Proteomes" id="UP001519290">
    <property type="component" value="Unassembled WGS sequence"/>
</dbReference>
<accession>A0ABS4X2F6</accession>